<name>A0A016T1A1_9BILA</name>
<comment type="caution">
    <text evidence="2">The sequence shown here is derived from an EMBL/GenBank/DDBJ whole genome shotgun (WGS) entry which is preliminary data.</text>
</comment>
<dbReference type="Proteomes" id="UP000024635">
    <property type="component" value="Unassembled WGS sequence"/>
</dbReference>
<keyword evidence="1" id="KW-0812">Transmembrane</keyword>
<reference evidence="3" key="1">
    <citation type="journal article" date="2015" name="Nat. Genet.">
        <title>The genome and transcriptome of the zoonotic hookworm Ancylostoma ceylanicum identify infection-specific gene families.</title>
        <authorList>
            <person name="Schwarz E.M."/>
            <person name="Hu Y."/>
            <person name="Antoshechkin I."/>
            <person name="Miller M.M."/>
            <person name="Sternberg P.W."/>
            <person name="Aroian R.V."/>
        </authorList>
    </citation>
    <scope>NUCLEOTIDE SEQUENCE</scope>
    <source>
        <strain evidence="3">HY135</strain>
    </source>
</reference>
<evidence type="ECO:0000313" key="2">
    <source>
        <dbReference type="EMBL" id="EYB96411.1"/>
    </source>
</evidence>
<sequence length="91" mass="10230">MITYIPVFIFASVVAFLLIVPCVSVYCKQNILDYAVLECGTPRRSHSDEIDMYRSHSGRRLSTTSKSMRCDRAARAGILSRTASCEDFLDC</sequence>
<gene>
    <name evidence="2" type="primary">Acey_s0150.g2737</name>
    <name evidence="2" type="ORF">Y032_0150g2737</name>
</gene>
<dbReference type="AlphaFoldDB" id="A0A016T1A1"/>
<keyword evidence="1" id="KW-0472">Membrane</keyword>
<dbReference type="EMBL" id="JARK01001486">
    <property type="protein sequence ID" value="EYB96411.1"/>
    <property type="molecule type" value="Genomic_DNA"/>
</dbReference>
<keyword evidence="3" id="KW-1185">Reference proteome</keyword>
<evidence type="ECO:0000256" key="1">
    <source>
        <dbReference type="SAM" id="Phobius"/>
    </source>
</evidence>
<keyword evidence="1" id="KW-1133">Transmembrane helix</keyword>
<proteinExistence type="predicted"/>
<accession>A0A016T1A1</accession>
<feature type="transmembrane region" description="Helical" evidence="1">
    <location>
        <begin position="6"/>
        <end position="27"/>
    </location>
</feature>
<protein>
    <submittedName>
        <fullName evidence="2">Uncharacterized protein</fullName>
    </submittedName>
</protein>
<evidence type="ECO:0000313" key="3">
    <source>
        <dbReference type="Proteomes" id="UP000024635"/>
    </source>
</evidence>
<organism evidence="2 3">
    <name type="scientific">Ancylostoma ceylanicum</name>
    <dbReference type="NCBI Taxonomy" id="53326"/>
    <lineage>
        <taxon>Eukaryota</taxon>
        <taxon>Metazoa</taxon>
        <taxon>Ecdysozoa</taxon>
        <taxon>Nematoda</taxon>
        <taxon>Chromadorea</taxon>
        <taxon>Rhabditida</taxon>
        <taxon>Rhabditina</taxon>
        <taxon>Rhabditomorpha</taxon>
        <taxon>Strongyloidea</taxon>
        <taxon>Ancylostomatidae</taxon>
        <taxon>Ancylostomatinae</taxon>
        <taxon>Ancylostoma</taxon>
    </lineage>
</organism>